<proteinExistence type="predicted"/>
<accession>A0AC60PRT4</accession>
<keyword evidence="2" id="KW-1185">Reference proteome</keyword>
<protein>
    <submittedName>
        <fullName evidence="1">Uncharacterized protein</fullName>
    </submittedName>
</protein>
<dbReference type="EMBL" id="JABSTQ010010127">
    <property type="protein sequence ID" value="KAG0423239.1"/>
    <property type="molecule type" value="Genomic_DNA"/>
</dbReference>
<evidence type="ECO:0000313" key="2">
    <source>
        <dbReference type="Proteomes" id="UP000805193"/>
    </source>
</evidence>
<sequence>MQRTQRRPATTVLTALTQLQATSTMWQQANRRLQINQSQDTAMMSPPEVWSLFGGFAPSVGHVRFDSRGSLVSRNSATGATGATSASRSSLNTYTCKSTECIHCTSLHEQHFLLNCQLLLLRGQQTLLCGQQFSLDSQLVLPNGQQIPCRIGSRPGPSSPGSHGTWWMLHC</sequence>
<name>A0AC60PRT4_IXOPE</name>
<organism evidence="1 2">
    <name type="scientific">Ixodes persulcatus</name>
    <name type="common">Taiga tick</name>
    <dbReference type="NCBI Taxonomy" id="34615"/>
    <lineage>
        <taxon>Eukaryota</taxon>
        <taxon>Metazoa</taxon>
        <taxon>Ecdysozoa</taxon>
        <taxon>Arthropoda</taxon>
        <taxon>Chelicerata</taxon>
        <taxon>Arachnida</taxon>
        <taxon>Acari</taxon>
        <taxon>Parasitiformes</taxon>
        <taxon>Ixodida</taxon>
        <taxon>Ixodoidea</taxon>
        <taxon>Ixodidae</taxon>
        <taxon>Ixodinae</taxon>
        <taxon>Ixodes</taxon>
    </lineage>
</organism>
<comment type="caution">
    <text evidence="1">The sequence shown here is derived from an EMBL/GenBank/DDBJ whole genome shotgun (WGS) entry which is preliminary data.</text>
</comment>
<dbReference type="Proteomes" id="UP000805193">
    <property type="component" value="Unassembled WGS sequence"/>
</dbReference>
<evidence type="ECO:0000313" key="1">
    <source>
        <dbReference type="EMBL" id="KAG0423239.1"/>
    </source>
</evidence>
<gene>
    <name evidence="1" type="ORF">HPB47_000974</name>
</gene>
<reference evidence="1 2" key="1">
    <citation type="journal article" date="2020" name="Cell">
        <title>Large-Scale Comparative Analyses of Tick Genomes Elucidate Their Genetic Diversity and Vector Capacities.</title>
        <authorList>
            <consortium name="Tick Genome and Microbiome Consortium (TIGMIC)"/>
            <person name="Jia N."/>
            <person name="Wang J."/>
            <person name="Shi W."/>
            <person name="Du L."/>
            <person name="Sun Y."/>
            <person name="Zhan W."/>
            <person name="Jiang J.F."/>
            <person name="Wang Q."/>
            <person name="Zhang B."/>
            <person name="Ji P."/>
            <person name="Bell-Sakyi L."/>
            <person name="Cui X.M."/>
            <person name="Yuan T.T."/>
            <person name="Jiang B.G."/>
            <person name="Yang W.F."/>
            <person name="Lam T.T."/>
            <person name="Chang Q.C."/>
            <person name="Ding S.J."/>
            <person name="Wang X.J."/>
            <person name="Zhu J.G."/>
            <person name="Ruan X.D."/>
            <person name="Zhao L."/>
            <person name="Wei J.T."/>
            <person name="Ye R.Z."/>
            <person name="Que T.C."/>
            <person name="Du C.H."/>
            <person name="Zhou Y.H."/>
            <person name="Cheng J.X."/>
            <person name="Dai P.F."/>
            <person name="Guo W.B."/>
            <person name="Han X.H."/>
            <person name="Huang E.J."/>
            <person name="Li L.F."/>
            <person name="Wei W."/>
            <person name="Gao Y.C."/>
            <person name="Liu J.Z."/>
            <person name="Shao H.Z."/>
            <person name="Wang X."/>
            <person name="Wang C.C."/>
            <person name="Yang T.C."/>
            <person name="Huo Q.B."/>
            <person name="Li W."/>
            <person name="Chen H.Y."/>
            <person name="Chen S.E."/>
            <person name="Zhou L.G."/>
            <person name="Ni X.B."/>
            <person name="Tian J.H."/>
            <person name="Sheng Y."/>
            <person name="Liu T."/>
            <person name="Pan Y.S."/>
            <person name="Xia L.Y."/>
            <person name="Li J."/>
            <person name="Zhao F."/>
            <person name="Cao W.C."/>
        </authorList>
    </citation>
    <scope>NUCLEOTIDE SEQUENCE [LARGE SCALE GENOMIC DNA]</scope>
    <source>
        <strain evidence="1">Iper-2018</strain>
    </source>
</reference>